<protein>
    <recommendedName>
        <fullName evidence="4">DUF2125 domain-containing protein</fullName>
    </recommendedName>
</protein>
<gene>
    <name evidence="2" type="ORF">PEB0149_017420</name>
</gene>
<keyword evidence="1" id="KW-0472">Membrane</keyword>
<proteinExistence type="predicted"/>
<dbReference type="RefSeq" id="WP_075869422.1">
    <property type="nucleotide sequence ID" value="NZ_CALYQA010000002.1"/>
</dbReference>
<reference evidence="2 3" key="1">
    <citation type="submission" date="2016-12" db="EMBL/GenBank/DDBJ databases">
        <title>Comparative genomics of Bartonella apis.</title>
        <authorList>
            <person name="Engel P."/>
        </authorList>
    </citation>
    <scope>NUCLEOTIDE SEQUENCE [LARGE SCALE GENOMIC DNA]</scope>
    <source>
        <strain evidence="2 3">PEB0149</strain>
    </source>
</reference>
<comment type="caution">
    <text evidence="2">The sequence shown here is derived from an EMBL/GenBank/DDBJ whole genome shotgun (WGS) entry which is preliminary data.</text>
</comment>
<keyword evidence="1" id="KW-1133">Transmembrane helix</keyword>
<organism evidence="2 3">
    <name type="scientific">Bartonella apis</name>
    <dbReference type="NCBI Taxonomy" id="1686310"/>
    <lineage>
        <taxon>Bacteria</taxon>
        <taxon>Pseudomonadati</taxon>
        <taxon>Pseudomonadota</taxon>
        <taxon>Alphaproteobacteria</taxon>
        <taxon>Hyphomicrobiales</taxon>
        <taxon>Bartonellaceae</taxon>
        <taxon>Bartonella</taxon>
    </lineage>
</organism>
<dbReference type="EMBL" id="LXYT01000001">
    <property type="protein sequence ID" value="OLY44274.1"/>
    <property type="molecule type" value="Genomic_DNA"/>
</dbReference>
<feature type="transmembrane region" description="Helical" evidence="1">
    <location>
        <begin position="21"/>
        <end position="39"/>
    </location>
</feature>
<dbReference type="InterPro" id="IPR018666">
    <property type="entry name" value="DUF2125"/>
</dbReference>
<dbReference type="OrthoDB" id="7169664at2"/>
<evidence type="ECO:0008006" key="4">
    <source>
        <dbReference type="Google" id="ProtNLM"/>
    </source>
</evidence>
<name>A0A1R0FBC1_9HYPH</name>
<dbReference type="Pfam" id="PF09898">
    <property type="entry name" value="DUF2125"/>
    <property type="match status" value="1"/>
</dbReference>
<evidence type="ECO:0000313" key="2">
    <source>
        <dbReference type="EMBL" id="OLY44274.1"/>
    </source>
</evidence>
<sequence>MSSFDFEPQRKSVNHRYIVRGVFAVVVIVILYTIVWYFLANKVEEKVANQLATYNESGFVVLCENMHKTGYPLRIGVSCDTVNLQQLMKGFVFSGEKIIAGAPVYAPRWLELSLTAPISLEFPGLVPLSAKWSQMAIETDMSGKIPDAVSLRTDNLEIGSKAEAGQLLDRTTAKFLRFDAHGLNTNLDARLTFENLVLPLIIPHENTPVPEMSGDIKWSIDQAFSLFEVSEDEIDPLQRMRGHKGFLKSSTVRFESGGSITVSGPFSFNDEGYLNAKFDIAISDQNKLLQTARNAFPSQADNLKTIFFALNAMQKNDKGDPVLQLSIKNGEVRLAFFKIGHIDPI</sequence>
<keyword evidence="3" id="KW-1185">Reference proteome</keyword>
<accession>A0A1R0FBC1</accession>
<evidence type="ECO:0000313" key="3">
    <source>
        <dbReference type="Proteomes" id="UP000187344"/>
    </source>
</evidence>
<evidence type="ECO:0000256" key="1">
    <source>
        <dbReference type="SAM" id="Phobius"/>
    </source>
</evidence>
<dbReference type="AlphaFoldDB" id="A0A1R0FBC1"/>
<keyword evidence="1" id="KW-0812">Transmembrane</keyword>
<dbReference type="Proteomes" id="UP000187344">
    <property type="component" value="Unassembled WGS sequence"/>
</dbReference>